<evidence type="ECO:0000256" key="2">
    <source>
        <dbReference type="SAM" id="SignalP"/>
    </source>
</evidence>
<reference evidence="4 5" key="1">
    <citation type="submission" date="2019-09" db="EMBL/GenBank/DDBJ databases">
        <title>Genome sequence of Adhaeribacter sp. M2.</title>
        <authorList>
            <person name="Srinivasan S."/>
        </authorList>
    </citation>
    <scope>NUCLEOTIDE SEQUENCE [LARGE SCALE GENOMIC DNA]</scope>
    <source>
        <strain evidence="4 5">M2</strain>
    </source>
</reference>
<dbReference type="InterPro" id="IPR032465">
    <property type="entry name" value="ACMSD"/>
</dbReference>
<dbReference type="Gene3D" id="3.20.20.140">
    <property type="entry name" value="Metal-dependent hydrolases"/>
    <property type="match status" value="1"/>
</dbReference>
<organism evidence="4 5">
    <name type="scientific">Adhaeribacter soli</name>
    <dbReference type="NCBI Taxonomy" id="2607655"/>
    <lineage>
        <taxon>Bacteria</taxon>
        <taxon>Pseudomonadati</taxon>
        <taxon>Bacteroidota</taxon>
        <taxon>Cytophagia</taxon>
        <taxon>Cytophagales</taxon>
        <taxon>Hymenobacteraceae</taxon>
        <taxon>Adhaeribacter</taxon>
    </lineage>
</organism>
<keyword evidence="2" id="KW-0732">Signal</keyword>
<evidence type="ECO:0000259" key="3">
    <source>
        <dbReference type="Pfam" id="PF04909"/>
    </source>
</evidence>
<keyword evidence="5" id="KW-1185">Reference proteome</keyword>
<gene>
    <name evidence="4" type="ORF">F0P94_11485</name>
</gene>
<dbReference type="InterPro" id="IPR006680">
    <property type="entry name" value="Amidohydro-rel"/>
</dbReference>
<accession>A0A5N1IRJ9</accession>
<proteinExistence type="predicted"/>
<dbReference type="GO" id="GO:0019748">
    <property type="term" value="P:secondary metabolic process"/>
    <property type="evidence" value="ECO:0007669"/>
    <property type="project" value="TreeGrafter"/>
</dbReference>
<dbReference type="EMBL" id="VTWT01000006">
    <property type="protein sequence ID" value="KAA9332627.1"/>
    <property type="molecule type" value="Genomic_DNA"/>
</dbReference>
<sequence length="377" mass="42599">MKIINYHRCCSFLIVLAIIFQAFSAEAQKKKKKTAPLPKYDFHDSHFHLTNYIQEGITVQQYLEIMGNRVGRSTLFGIPLQQAWSYQNSGNFAPTYYLQSDAPLYYYSFTDAYIASVFNKLSPEEKQRFDPMITGFNPADMYGKAHIKRVLQTFPGVFSGIGEFSIHKEFVSSKVAGEVASLTNPALDSILDFAGEVGLAVILHSDMDIPFAKAGAEPVFLTQMKDLLKRHPKTTIIWAHVGMGRVVKPVQPSAVASMGEPNPTFLDIVINILEDPALKHVYFDISWDEVAKYMVNNPKSLQNGITVINHYPDRILFGTDVVAPSSPEMYYAVYNMYEPLIKGLSPEASEKLRKGNYERIFDEARKKVRAWEKANVK</sequence>
<dbReference type="GO" id="GO:0016787">
    <property type="term" value="F:hydrolase activity"/>
    <property type="evidence" value="ECO:0007669"/>
    <property type="project" value="UniProtKB-KW"/>
</dbReference>
<keyword evidence="4" id="KW-0378">Hydrolase</keyword>
<dbReference type="PANTHER" id="PTHR21240:SF28">
    <property type="entry name" value="ISO-OROTATE DECARBOXYLASE (EUROFUNG)"/>
    <property type="match status" value="1"/>
</dbReference>
<dbReference type="PANTHER" id="PTHR21240">
    <property type="entry name" value="2-AMINO-3-CARBOXYLMUCONATE-6-SEMIALDEHYDE DECARBOXYLASE"/>
    <property type="match status" value="1"/>
</dbReference>
<dbReference type="GO" id="GO:0016831">
    <property type="term" value="F:carboxy-lyase activity"/>
    <property type="evidence" value="ECO:0007669"/>
    <property type="project" value="InterPro"/>
</dbReference>
<comment type="caution">
    <text evidence="4">The sequence shown here is derived from an EMBL/GenBank/DDBJ whole genome shotgun (WGS) entry which is preliminary data.</text>
</comment>
<evidence type="ECO:0000313" key="5">
    <source>
        <dbReference type="Proteomes" id="UP000326570"/>
    </source>
</evidence>
<dbReference type="GO" id="GO:0005737">
    <property type="term" value="C:cytoplasm"/>
    <property type="evidence" value="ECO:0007669"/>
    <property type="project" value="TreeGrafter"/>
</dbReference>
<dbReference type="Pfam" id="PF04909">
    <property type="entry name" value="Amidohydro_2"/>
    <property type="match status" value="1"/>
</dbReference>
<feature type="chain" id="PRO_5024811126" evidence="2">
    <location>
        <begin position="28"/>
        <end position="377"/>
    </location>
</feature>
<evidence type="ECO:0000313" key="4">
    <source>
        <dbReference type="EMBL" id="KAA9332627.1"/>
    </source>
</evidence>
<dbReference type="SUPFAM" id="SSF51556">
    <property type="entry name" value="Metallo-dependent hydrolases"/>
    <property type="match status" value="1"/>
</dbReference>
<keyword evidence="1" id="KW-0456">Lyase</keyword>
<dbReference type="Proteomes" id="UP000326570">
    <property type="component" value="Unassembled WGS sequence"/>
</dbReference>
<dbReference type="RefSeq" id="WP_150904040.1">
    <property type="nucleotide sequence ID" value="NZ_VTWT01000006.1"/>
</dbReference>
<dbReference type="InterPro" id="IPR032466">
    <property type="entry name" value="Metal_Hydrolase"/>
</dbReference>
<evidence type="ECO:0000256" key="1">
    <source>
        <dbReference type="ARBA" id="ARBA00023239"/>
    </source>
</evidence>
<feature type="signal peptide" evidence="2">
    <location>
        <begin position="1"/>
        <end position="27"/>
    </location>
</feature>
<dbReference type="AlphaFoldDB" id="A0A5N1IRJ9"/>
<feature type="domain" description="Amidohydrolase-related" evidence="3">
    <location>
        <begin position="174"/>
        <end position="361"/>
    </location>
</feature>
<protein>
    <submittedName>
        <fullName evidence="4">Amidohydrolase family protein</fullName>
    </submittedName>
</protein>
<name>A0A5N1IRJ9_9BACT</name>